<evidence type="ECO:0000313" key="3">
    <source>
        <dbReference type="Proteomes" id="UP000235346"/>
    </source>
</evidence>
<feature type="signal peptide" evidence="1">
    <location>
        <begin position="1"/>
        <end position="22"/>
    </location>
</feature>
<dbReference type="RefSeq" id="WP_102625918.1">
    <property type="nucleotide sequence ID" value="NZ_PDOH01000058.1"/>
</dbReference>
<evidence type="ECO:0000256" key="1">
    <source>
        <dbReference type="SAM" id="SignalP"/>
    </source>
</evidence>
<dbReference type="OrthoDB" id="6372173at2"/>
<evidence type="ECO:0000313" key="2">
    <source>
        <dbReference type="EMBL" id="PMR72342.1"/>
    </source>
</evidence>
<dbReference type="EMBL" id="PNRE01000002">
    <property type="protein sequence ID" value="PMR72342.1"/>
    <property type="molecule type" value="Genomic_DNA"/>
</dbReference>
<dbReference type="Proteomes" id="UP000235346">
    <property type="component" value="Unassembled WGS sequence"/>
</dbReference>
<feature type="chain" id="PRO_5014724460" description="Outer membrane lipoprotein carrier protein LolA" evidence="1">
    <location>
        <begin position="23"/>
        <end position="185"/>
    </location>
</feature>
<comment type="caution">
    <text evidence="2">The sequence shown here is derived from an EMBL/GenBank/DDBJ whole genome shotgun (WGS) entry which is preliminary data.</text>
</comment>
<protein>
    <recommendedName>
        <fullName evidence="4">Outer membrane lipoprotein carrier protein LolA</fullName>
    </recommendedName>
</protein>
<keyword evidence="3" id="KW-1185">Reference proteome</keyword>
<keyword evidence="1" id="KW-0732">Signal</keyword>
<proteinExistence type="predicted"/>
<gene>
    <name evidence="2" type="ORF">C1H66_00240</name>
</gene>
<accession>A0A2N7TVX8</accession>
<dbReference type="Pfam" id="PF19574">
    <property type="entry name" value="LolA_3"/>
    <property type="match status" value="1"/>
</dbReference>
<name>A0A2N7TVX8_9GAMM</name>
<organism evidence="2 3">
    <name type="scientific">Halomonas heilongjiangensis</name>
    <dbReference type="NCBI Taxonomy" id="1387883"/>
    <lineage>
        <taxon>Bacteria</taxon>
        <taxon>Pseudomonadati</taxon>
        <taxon>Pseudomonadota</taxon>
        <taxon>Gammaproteobacteria</taxon>
        <taxon>Oceanospirillales</taxon>
        <taxon>Halomonadaceae</taxon>
        <taxon>Halomonas</taxon>
    </lineage>
</organism>
<dbReference type="InterPro" id="IPR004564">
    <property type="entry name" value="OM_lipoprot_carrier_LolA-like"/>
</dbReference>
<sequence>MRQMFAAASLGLLLCAGQPLWASPEADALAELLADHAPQCAGFEQSRWLADLEVRLDSRGHFRRQDNALVWSTTAPVADRLYLSEENDDLPMGFRVLLPVFTGLLSGDWQALERHFTIALGGELDAWRADLTPIDPALGEHLSQLVVHGGERVERLAIAFRDGDRLELSLTPVDCASLDDGNAAQ</sequence>
<reference evidence="2 3" key="1">
    <citation type="submission" date="2018-01" db="EMBL/GenBank/DDBJ databases">
        <title>Halomonas endophytica sp. nov., isolated from storage liquid in the stems of Populus euphratica.</title>
        <authorList>
            <person name="Chen C."/>
        </authorList>
    </citation>
    <scope>NUCLEOTIDE SEQUENCE [LARGE SCALE GENOMIC DNA]</scope>
    <source>
        <strain evidence="2 3">DSM 26881</strain>
    </source>
</reference>
<dbReference type="AlphaFoldDB" id="A0A2N7TVX8"/>
<evidence type="ECO:0008006" key="4">
    <source>
        <dbReference type="Google" id="ProtNLM"/>
    </source>
</evidence>